<dbReference type="Proteomes" id="UP000077701">
    <property type="component" value="Unassembled WGS sequence"/>
</dbReference>
<feature type="region of interest" description="Disordered" evidence="1">
    <location>
        <begin position="1"/>
        <end position="35"/>
    </location>
</feature>
<dbReference type="AlphaFoldDB" id="A0A161LZJ2"/>
<name>A0A161LZJ2_9ACTN</name>
<keyword evidence="3" id="KW-1185">Reference proteome</keyword>
<feature type="compositionally biased region" description="Low complexity" evidence="1">
    <location>
        <begin position="9"/>
        <end position="23"/>
    </location>
</feature>
<organism evidence="2 3">
    <name type="scientific">Planomonospora sphaerica</name>
    <dbReference type="NCBI Taxonomy" id="161355"/>
    <lineage>
        <taxon>Bacteria</taxon>
        <taxon>Bacillati</taxon>
        <taxon>Actinomycetota</taxon>
        <taxon>Actinomycetes</taxon>
        <taxon>Streptosporangiales</taxon>
        <taxon>Streptosporangiaceae</taxon>
        <taxon>Planomonospora</taxon>
    </lineage>
</organism>
<accession>A0A161LZJ2</accession>
<comment type="caution">
    <text evidence="2">The sequence shown here is derived from an EMBL/GenBank/DDBJ whole genome shotgun (WGS) entry which is preliminary data.</text>
</comment>
<evidence type="ECO:0000313" key="3">
    <source>
        <dbReference type="Proteomes" id="UP000077701"/>
    </source>
</evidence>
<evidence type="ECO:0000313" key="2">
    <source>
        <dbReference type="EMBL" id="GAT71529.1"/>
    </source>
</evidence>
<dbReference type="EMBL" id="BDCX01000063">
    <property type="protein sequence ID" value="GAT71529.1"/>
    <property type="molecule type" value="Genomic_DNA"/>
</dbReference>
<feature type="region of interest" description="Disordered" evidence="1">
    <location>
        <begin position="49"/>
        <end position="117"/>
    </location>
</feature>
<proteinExistence type="predicted"/>
<reference evidence="3" key="2">
    <citation type="submission" date="2016-04" db="EMBL/GenBank/DDBJ databases">
        <title>Planomonospora sphaerica JCM9374 whole genome shotgun sequence.</title>
        <authorList>
            <person name="Suzuki T."/>
            <person name="Dohra H."/>
            <person name="Kodani S."/>
        </authorList>
    </citation>
    <scope>NUCLEOTIDE SEQUENCE [LARGE SCALE GENOMIC DNA]</scope>
    <source>
        <strain evidence="3">JCM 9374</strain>
    </source>
</reference>
<protein>
    <submittedName>
        <fullName evidence="2">Uncharacterized protein</fullName>
    </submittedName>
</protein>
<evidence type="ECO:0000256" key="1">
    <source>
        <dbReference type="SAM" id="MobiDB-lite"/>
    </source>
</evidence>
<sequence length="117" mass="12466">MRRASDNRSTSSTPTPSEQPVPSASAENALHRPSAARPRWVLKYMNMSGAPMTVTPPASASEHSPDRTACAARCNATSDDEHAVSTDTDGPSRPSVYDTRPDTRLPPLVVPASTPRP</sequence>
<gene>
    <name evidence="2" type="ORF">PS9374_07222</name>
</gene>
<reference evidence="2 3" key="1">
    <citation type="journal article" date="2016" name="Genome Announc.">
        <title>Draft Genome Sequence of Planomonospora sphaerica JCM9374, a Rare Actinomycete.</title>
        <authorList>
            <person name="Dohra H."/>
            <person name="Suzuki T."/>
            <person name="Inoue Y."/>
            <person name="Kodani S."/>
        </authorList>
    </citation>
    <scope>NUCLEOTIDE SEQUENCE [LARGE SCALE GENOMIC DNA]</scope>
    <source>
        <strain evidence="2 3">JCM 9374</strain>
    </source>
</reference>